<reference evidence="1 2" key="3">
    <citation type="journal article" date="2008" name="FEMS Microbiol. Ecol.">
        <title>Identification and characterization of genes underlying chitinolysis in Collimonas fungivorans Ter331.</title>
        <authorList>
            <person name="Fritsche K."/>
            <person name="de Boer W."/>
            <person name="Gerards S."/>
            <person name="van den Berg M."/>
            <person name="van Veen J.A."/>
            <person name="Leveau J.H."/>
        </authorList>
    </citation>
    <scope>NUCLEOTIDE SEQUENCE [LARGE SCALE GENOMIC DNA]</scope>
    <source>
        <strain evidence="1 2">Ter331</strain>
    </source>
</reference>
<dbReference type="InterPro" id="IPR009678">
    <property type="entry name" value="Phage_tail_completion_R"/>
</dbReference>
<protein>
    <submittedName>
        <fullName evidence="1">Phage tail protein</fullName>
    </submittedName>
</protein>
<reference evidence="1 2" key="1">
    <citation type="journal article" date="2004" name="Environ. Microbiol.">
        <title>Phylogeny-function analysis of (meta)genomic libraries: screening for expression of ribosomal RNA genes by large-insert library fluorescent in situ hybridization (LIL-FISH).</title>
        <authorList>
            <person name="Leveau J.H."/>
            <person name="Gerards S."/>
            <person name="de Boer W."/>
            <person name="van Veen J.A."/>
        </authorList>
    </citation>
    <scope>NUCLEOTIDE SEQUENCE [LARGE SCALE GENOMIC DNA]</scope>
    <source>
        <strain evidence="1 2">Ter331</strain>
    </source>
</reference>
<dbReference type="KEGG" id="cfu:CFU_1003"/>
<dbReference type="Proteomes" id="UP000008392">
    <property type="component" value="Chromosome"/>
</dbReference>
<dbReference type="RefSeq" id="WP_014004990.1">
    <property type="nucleotide sequence ID" value="NC_015856.1"/>
</dbReference>
<dbReference type="EMBL" id="CP002745">
    <property type="protein sequence ID" value="AEK60835.1"/>
    <property type="molecule type" value="Genomic_DNA"/>
</dbReference>
<evidence type="ECO:0000313" key="2">
    <source>
        <dbReference type="Proteomes" id="UP000008392"/>
    </source>
</evidence>
<reference evidence="1 2" key="5">
    <citation type="journal article" date="2011" name="ISME J.">
        <title>Dual transcriptional profiling of a bacterial/fungal confrontation: Collimonas fungivorans versus Aspergillus niger.</title>
        <authorList>
            <person name="Mela F."/>
            <person name="Fritsche K."/>
            <person name="de Boer W."/>
            <person name="van Veen J.A."/>
            <person name="de Graaff L.H."/>
            <person name="van den Berg M."/>
            <person name="Leveau J.H."/>
        </authorList>
    </citation>
    <scope>NUCLEOTIDE SEQUENCE [LARGE SCALE GENOMIC DNA]</scope>
    <source>
        <strain evidence="1 2">Ter331</strain>
    </source>
</reference>
<reference evidence="2" key="6">
    <citation type="submission" date="2011-05" db="EMBL/GenBank/DDBJ databases">
        <title>Complete sequence of Collimonas fungivorans Ter331.</title>
        <authorList>
            <person name="Leveau J.H."/>
        </authorList>
    </citation>
    <scope>NUCLEOTIDE SEQUENCE [LARGE SCALE GENOMIC DNA]</scope>
    <source>
        <strain evidence="2">Ter331</strain>
    </source>
</reference>
<dbReference type="AlphaFoldDB" id="G0AIQ2"/>
<reference evidence="1 2" key="4">
    <citation type="journal article" date="2010" name="Environ. Microbiol.">
        <title>The bacterial genus Collimonas: mycophagy, weathering and other adaptive solutions to life in oligotrophic soil environments.</title>
        <authorList>
            <person name="Leveau J.H."/>
            <person name="Uroz S."/>
            <person name="de Boer W."/>
        </authorList>
    </citation>
    <scope>NUCLEOTIDE SEQUENCE [LARGE SCALE GENOMIC DNA]</scope>
    <source>
        <strain evidence="1 2">Ter331</strain>
    </source>
</reference>
<dbReference type="HOGENOM" id="CLU_122706_0_0_4"/>
<organism evidence="1 2">
    <name type="scientific">Collimonas fungivorans (strain Ter331)</name>
    <dbReference type="NCBI Taxonomy" id="1005048"/>
    <lineage>
        <taxon>Bacteria</taxon>
        <taxon>Pseudomonadati</taxon>
        <taxon>Pseudomonadota</taxon>
        <taxon>Betaproteobacteria</taxon>
        <taxon>Burkholderiales</taxon>
        <taxon>Oxalobacteraceae</taxon>
        <taxon>Collimonas</taxon>
    </lineage>
</organism>
<proteinExistence type="predicted"/>
<accession>G0AIQ2</accession>
<sequence>MYKPKSLRAHLGAANPDLKRDPENFVVYGDEGHVVAVGTGSLSFEYRYKLNVIITDYPGDADAIMVPLLAWVAVHQPDILGNPELRKTGFSFEIDFNNHVTVDLSIKLDLTERVVVKRGAAGRLDVRHLVEPLPTPEYTDDFWTLYAGDSLIAEWHTPKDTQ</sequence>
<name>G0AIQ2_COLFT</name>
<reference evidence="1 2" key="2">
    <citation type="journal article" date="2006" name="J. Microbiol. Methods">
        <title>Genomic flank-sequencing of plasposon insertion sites for rapid identification of functional genes.</title>
        <authorList>
            <person name="Leveau J.H."/>
            <person name="Gerards S."/>
            <person name="Fritsche K."/>
            <person name="Zondag G."/>
            <person name="van Veen J.A."/>
        </authorList>
    </citation>
    <scope>NUCLEOTIDE SEQUENCE [LARGE SCALE GENOMIC DNA]</scope>
    <source>
        <strain evidence="1 2">Ter331</strain>
    </source>
</reference>
<evidence type="ECO:0000313" key="1">
    <source>
        <dbReference type="EMBL" id="AEK60835.1"/>
    </source>
</evidence>
<dbReference type="Pfam" id="PF06891">
    <property type="entry name" value="P2_Phage_GpR"/>
    <property type="match status" value="1"/>
</dbReference>
<dbReference type="STRING" id="1005048.CFU_1003"/>
<keyword evidence="2" id="KW-1185">Reference proteome</keyword>
<dbReference type="eggNOG" id="ENOG5032RTF">
    <property type="taxonomic scope" value="Bacteria"/>
</dbReference>
<gene>
    <name evidence="1" type="ordered locus">CFU_1003</name>
</gene>